<keyword evidence="3" id="KW-0046">Antibiotic resistance</keyword>
<organism evidence="4 5">
    <name type="scientific">Pseudorhodoplanes sinuspersici</name>
    <dbReference type="NCBI Taxonomy" id="1235591"/>
    <lineage>
        <taxon>Bacteria</taxon>
        <taxon>Pseudomonadati</taxon>
        <taxon>Pseudomonadota</taxon>
        <taxon>Alphaproteobacteria</taxon>
        <taxon>Hyphomicrobiales</taxon>
        <taxon>Pseudorhodoplanes</taxon>
    </lineage>
</organism>
<dbReference type="KEGG" id="psin:CAK95_09725"/>
<dbReference type="InterPro" id="IPR037523">
    <property type="entry name" value="VOC_core"/>
</dbReference>
<proteinExistence type="inferred from homology"/>
<evidence type="ECO:0000313" key="5">
    <source>
        <dbReference type="Proteomes" id="UP000194137"/>
    </source>
</evidence>
<dbReference type="RefSeq" id="WP_086087740.1">
    <property type="nucleotide sequence ID" value="NZ_CP021112.1"/>
</dbReference>
<dbReference type="PROSITE" id="PS51819">
    <property type="entry name" value="VOC"/>
    <property type="match status" value="1"/>
</dbReference>
<dbReference type="SUPFAM" id="SSF54593">
    <property type="entry name" value="Glyoxalase/Bleomycin resistance protein/Dihydroxybiphenyl dioxygenase"/>
    <property type="match status" value="1"/>
</dbReference>
<dbReference type="CDD" id="cd08349">
    <property type="entry name" value="BLMA_like"/>
    <property type="match status" value="1"/>
</dbReference>
<dbReference type="AlphaFoldDB" id="A0A1W6ZPM9"/>
<dbReference type="GO" id="GO:0046677">
    <property type="term" value="P:response to antibiotic"/>
    <property type="evidence" value="ECO:0007669"/>
    <property type="project" value="UniProtKB-KW"/>
</dbReference>
<reference evidence="4 5" key="1">
    <citation type="submission" date="2017-05" db="EMBL/GenBank/DDBJ databases">
        <title>Full genome sequence of Pseudorhodoplanes sinuspersici.</title>
        <authorList>
            <person name="Dastgheib S.M.M."/>
            <person name="Shavandi M."/>
            <person name="Tirandaz H."/>
        </authorList>
    </citation>
    <scope>NUCLEOTIDE SEQUENCE [LARGE SCALE GENOMIC DNA]</scope>
    <source>
        <strain evidence="4 5">RIPI110</strain>
    </source>
</reference>
<dbReference type="Gene3D" id="3.10.180.10">
    <property type="entry name" value="2,3-Dihydroxybiphenyl 1,2-Dioxygenase, domain 1"/>
    <property type="match status" value="1"/>
</dbReference>
<dbReference type="OrthoDB" id="9791602at2"/>
<name>A0A1W6ZPM9_9HYPH</name>
<protein>
    <recommendedName>
        <fullName evidence="2">Bleomycin resistance protein</fullName>
    </recommendedName>
</protein>
<dbReference type="Proteomes" id="UP000194137">
    <property type="component" value="Chromosome"/>
</dbReference>
<keyword evidence="5" id="KW-1185">Reference proteome</keyword>
<accession>A0A1W6ZPM9</accession>
<dbReference type="InterPro" id="IPR029068">
    <property type="entry name" value="Glyas_Bleomycin-R_OHBP_Dase"/>
</dbReference>
<sequence length="124" mass="14465">MNAVADPARCIPILASLDLDESYRFYVDRLGFQGARYGEYLIVKRDDMEMHFWLTKDRIFPEHTSCYIRGGQVPALYAEYKARGVERLSDFVIRPWDMKEFYIHDPHGNLLRFGCAPQEIAENG</sequence>
<gene>
    <name evidence="4" type="ORF">CAK95_09725</name>
</gene>
<evidence type="ECO:0000256" key="2">
    <source>
        <dbReference type="ARBA" id="ARBA00021572"/>
    </source>
</evidence>
<dbReference type="InterPro" id="IPR000335">
    <property type="entry name" value="Bleomycin-R"/>
</dbReference>
<evidence type="ECO:0000256" key="3">
    <source>
        <dbReference type="ARBA" id="ARBA00023251"/>
    </source>
</evidence>
<evidence type="ECO:0000313" key="4">
    <source>
        <dbReference type="EMBL" id="ARP99331.1"/>
    </source>
</evidence>
<comment type="similarity">
    <text evidence="1">Belongs to the bleomycin resistance protein family.</text>
</comment>
<evidence type="ECO:0000256" key="1">
    <source>
        <dbReference type="ARBA" id="ARBA00011051"/>
    </source>
</evidence>
<dbReference type="EMBL" id="CP021112">
    <property type="protein sequence ID" value="ARP99331.1"/>
    <property type="molecule type" value="Genomic_DNA"/>
</dbReference>
<dbReference type="STRING" id="1235591.CAK95_09725"/>